<gene>
    <name evidence="2" type="ORF">K7432_003875</name>
</gene>
<organism evidence="2 3">
    <name type="scientific">Basidiobolus ranarum</name>
    <dbReference type="NCBI Taxonomy" id="34480"/>
    <lineage>
        <taxon>Eukaryota</taxon>
        <taxon>Fungi</taxon>
        <taxon>Fungi incertae sedis</taxon>
        <taxon>Zoopagomycota</taxon>
        <taxon>Entomophthoromycotina</taxon>
        <taxon>Basidiobolomycetes</taxon>
        <taxon>Basidiobolales</taxon>
        <taxon>Basidiobolaceae</taxon>
        <taxon>Basidiobolus</taxon>
    </lineage>
</organism>
<name>A0ABR2W6D9_9FUNG</name>
<protein>
    <submittedName>
        <fullName evidence="2">Uncharacterized protein</fullName>
    </submittedName>
</protein>
<keyword evidence="3" id="KW-1185">Reference proteome</keyword>
<evidence type="ECO:0000256" key="1">
    <source>
        <dbReference type="SAM" id="SignalP"/>
    </source>
</evidence>
<keyword evidence="1" id="KW-0732">Signal</keyword>
<proteinExistence type="predicted"/>
<feature type="chain" id="PRO_5047522294" evidence="1">
    <location>
        <begin position="24"/>
        <end position="173"/>
    </location>
</feature>
<accession>A0ABR2W6D9</accession>
<reference evidence="2 3" key="1">
    <citation type="submission" date="2023-04" db="EMBL/GenBank/DDBJ databases">
        <title>Genome of Basidiobolus ranarum AG-B5.</title>
        <authorList>
            <person name="Stajich J.E."/>
            <person name="Carter-House D."/>
            <person name="Gryganskyi A."/>
        </authorList>
    </citation>
    <scope>NUCLEOTIDE SEQUENCE [LARGE SCALE GENOMIC DNA]</scope>
    <source>
        <strain evidence="2 3">AG-B5</strain>
    </source>
</reference>
<evidence type="ECO:0000313" key="3">
    <source>
        <dbReference type="Proteomes" id="UP001479436"/>
    </source>
</evidence>
<feature type="signal peptide" evidence="1">
    <location>
        <begin position="1"/>
        <end position="23"/>
    </location>
</feature>
<sequence>MNRLTLFTGLLVGLAHLTGYTNGQFVSSGLTGPPPFNFNPPLVCPGTLLTNISYIDNMGCARIRLSDDGLFIPCCELKEKCYATCGMTKLLCEEQFRHCMYTLCPTYFTRHPDEGSPEMCAQYWGRMGGIGAYVWKLSQAKDFSCSAFESAQMRSRCNVEYTTPYGIAKRNAS</sequence>
<comment type="caution">
    <text evidence="2">The sequence shown here is derived from an EMBL/GenBank/DDBJ whole genome shotgun (WGS) entry which is preliminary data.</text>
</comment>
<evidence type="ECO:0000313" key="2">
    <source>
        <dbReference type="EMBL" id="KAK9720811.1"/>
    </source>
</evidence>
<dbReference type="EMBL" id="JASJQH010007000">
    <property type="protein sequence ID" value="KAK9720811.1"/>
    <property type="molecule type" value="Genomic_DNA"/>
</dbReference>
<dbReference type="Proteomes" id="UP001479436">
    <property type="component" value="Unassembled WGS sequence"/>
</dbReference>